<gene>
    <name evidence="2" type="ORF">IAA54_09595</name>
</gene>
<dbReference type="GO" id="GO:0003677">
    <property type="term" value="F:DNA binding"/>
    <property type="evidence" value="ECO:0007669"/>
    <property type="project" value="InterPro"/>
</dbReference>
<dbReference type="PROSITE" id="PS50943">
    <property type="entry name" value="HTH_CROC1"/>
    <property type="match status" value="1"/>
</dbReference>
<name>A0A9D1DRZ0_9FIRM</name>
<dbReference type="InterPro" id="IPR001387">
    <property type="entry name" value="Cro/C1-type_HTH"/>
</dbReference>
<dbReference type="InterPro" id="IPR010982">
    <property type="entry name" value="Lambda_DNA-bd_dom_sf"/>
</dbReference>
<dbReference type="SUPFAM" id="SSF47413">
    <property type="entry name" value="lambda repressor-like DNA-binding domains"/>
    <property type="match status" value="1"/>
</dbReference>
<evidence type="ECO:0000313" key="3">
    <source>
        <dbReference type="Proteomes" id="UP000886785"/>
    </source>
</evidence>
<comment type="caution">
    <text evidence="2">The sequence shown here is derived from an EMBL/GenBank/DDBJ whole genome shotgun (WGS) entry which is preliminary data.</text>
</comment>
<dbReference type="Pfam" id="PF01381">
    <property type="entry name" value="HTH_3"/>
    <property type="match status" value="1"/>
</dbReference>
<protein>
    <submittedName>
        <fullName evidence="2">Helix-turn-helix transcriptional regulator</fullName>
    </submittedName>
</protein>
<feature type="domain" description="HTH cro/C1-type" evidence="1">
    <location>
        <begin position="8"/>
        <end position="63"/>
    </location>
</feature>
<dbReference type="Gene3D" id="1.10.260.40">
    <property type="entry name" value="lambda repressor-like DNA-binding domains"/>
    <property type="match status" value="1"/>
</dbReference>
<evidence type="ECO:0000313" key="2">
    <source>
        <dbReference type="EMBL" id="HIR57912.1"/>
    </source>
</evidence>
<sequence>MSDFHSLFRESLDKRKLTIYRLSKELQIDRSTLYQVQNGGRLPTAQVFRRMASYLNLSSREEKQWLEAWKRERLGPNHYYLRRKVEVCVQMLDKYTYERTAADEPLVWEEQITQTVCAEGKSKAAILLKKLLRAYLLSGDLAILDVHLPLPFFSRCCTGIPWMAGERSGICVRQLLPLKGQEQEDAVPALEALDGVFGIFFLPREGLEYTPYFYYGEEARESGSLFPYYVVMNGGLFLLSTDQERAMYLPDPQAAAAYRTQFEKVLRWASPLFRCYHSPVLAMDDTFGGTQEEKDASVHFFHQPCLMMYLDPGIVQRALCPGYPDRERIAELAMRYYVEQPVYGPGYYNFFTKKGVAAFLRDGRMREFPESLVKPLLPEDRRMLIRRLRDSARCGGNVHCIDGRLIDVPEQVLIDVCFGRQILFSKSNSDTLRYLSISERGLVRSFLEYFRALPTMPGVSDSRESAEILDSLLKRER</sequence>
<evidence type="ECO:0000259" key="1">
    <source>
        <dbReference type="PROSITE" id="PS50943"/>
    </source>
</evidence>
<dbReference type="CDD" id="cd00093">
    <property type="entry name" value="HTH_XRE"/>
    <property type="match status" value="1"/>
</dbReference>
<dbReference type="SMART" id="SM00530">
    <property type="entry name" value="HTH_XRE"/>
    <property type="match status" value="1"/>
</dbReference>
<reference evidence="2" key="1">
    <citation type="submission" date="2020-10" db="EMBL/GenBank/DDBJ databases">
        <authorList>
            <person name="Gilroy R."/>
        </authorList>
    </citation>
    <scope>NUCLEOTIDE SEQUENCE</scope>
    <source>
        <strain evidence="2">ChiSjej1B19-7085</strain>
    </source>
</reference>
<dbReference type="Proteomes" id="UP000886785">
    <property type="component" value="Unassembled WGS sequence"/>
</dbReference>
<dbReference type="AlphaFoldDB" id="A0A9D1DRZ0"/>
<organism evidence="2 3">
    <name type="scientific">Candidatus Gallacutalibacter pullicola</name>
    <dbReference type="NCBI Taxonomy" id="2840830"/>
    <lineage>
        <taxon>Bacteria</taxon>
        <taxon>Bacillati</taxon>
        <taxon>Bacillota</taxon>
        <taxon>Clostridia</taxon>
        <taxon>Eubacteriales</taxon>
        <taxon>Candidatus Gallacutalibacter</taxon>
    </lineage>
</organism>
<dbReference type="EMBL" id="DVHF01000114">
    <property type="protein sequence ID" value="HIR57912.1"/>
    <property type="molecule type" value="Genomic_DNA"/>
</dbReference>
<accession>A0A9D1DRZ0</accession>
<reference evidence="2" key="2">
    <citation type="journal article" date="2021" name="PeerJ">
        <title>Extensive microbial diversity within the chicken gut microbiome revealed by metagenomics and culture.</title>
        <authorList>
            <person name="Gilroy R."/>
            <person name="Ravi A."/>
            <person name="Getino M."/>
            <person name="Pursley I."/>
            <person name="Horton D.L."/>
            <person name="Alikhan N.F."/>
            <person name="Baker D."/>
            <person name="Gharbi K."/>
            <person name="Hall N."/>
            <person name="Watson M."/>
            <person name="Adriaenssens E.M."/>
            <person name="Foster-Nyarko E."/>
            <person name="Jarju S."/>
            <person name="Secka A."/>
            <person name="Antonio M."/>
            <person name="Oren A."/>
            <person name="Chaudhuri R.R."/>
            <person name="La Ragione R."/>
            <person name="Hildebrand F."/>
            <person name="Pallen M.J."/>
        </authorList>
    </citation>
    <scope>NUCLEOTIDE SEQUENCE</scope>
    <source>
        <strain evidence="2">ChiSjej1B19-7085</strain>
    </source>
</reference>
<proteinExistence type="predicted"/>